<evidence type="ECO:0000259" key="1">
    <source>
        <dbReference type="Pfam" id="PF14509"/>
    </source>
</evidence>
<organism evidence="2">
    <name type="scientific">bioreactor metagenome</name>
    <dbReference type="NCBI Taxonomy" id="1076179"/>
    <lineage>
        <taxon>unclassified sequences</taxon>
        <taxon>metagenomes</taxon>
        <taxon>ecological metagenomes</taxon>
    </lineage>
</organism>
<feature type="domain" description="Glycosyl-hydrolase 97 C-terminal oligomerisation" evidence="1">
    <location>
        <begin position="34"/>
        <end position="132"/>
    </location>
</feature>
<dbReference type="Gene3D" id="2.60.120.260">
    <property type="entry name" value="Galactose-binding domain-like"/>
    <property type="match status" value="1"/>
</dbReference>
<dbReference type="PANTHER" id="PTHR35803">
    <property type="entry name" value="GLUCAN 1,4-ALPHA-GLUCOSIDASE SUSB-RELATED"/>
    <property type="match status" value="1"/>
</dbReference>
<reference evidence="2" key="1">
    <citation type="submission" date="2019-08" db="EMBL/GenBank/DDBJ databases">
        <authorList>
            <person name="Kucharzyk K."/>
            <person name="Murdoch R.W."/>
            <person name="Higgins S."/>
            <person name="Loffler F."/>
        </authorList>
    </citation>
    <scope>NUCLEOTIDE SEQUENCE</scope>
</reference>
<dbReference type="InterPro" id="IPR052720">
    <property type="entry name" value="Glycosyl_hydrolase_97"/>
</dbReference>
<dbReference type="SUPFAM" id="SSF49785">
    <property type="entry name" value="Galactose-binding domain-like"/>
    <property type="match status" value="1"/>
</dbReference>
<protein>
    <recommendedName>
        <fullName evidence="1">Glycosyl-hydrolase 97 C-terminal oligomerisation domain-containing protein</fullName>
    </recommendedName>
</protein>
<dbReference type="Gene3D" id="3.20.20.70">
    <property type="entry name" value="Aldolase class I"/>
    <property type="match status" value="1"/>
</dbReference>
<dbReference type="InterPro" id="IPR013785">
    <property type="entry name" value="Aldolase_TIM"/>
</dbReference>
<accession>A0A645C5H4</accession>
<dbReference type="PANTHER" id="PTHR35803:SF2">
    <property type="entry name" value="RETAINING ALPHA-GALACTOSIDASE"/>
    <property type="match status" value="1"/>
</dbReference>
<evidence type="ECO:0000313" key="2">
    <source>
        <dbReference type="EMBL" id="MPM72879.1"/>
    </source>
</evidence>
<comment type="caution">
    <text evidence="2">The sequence shown here is derived from an EMBL/GenBank/DDBJ whole genome shotgun (WGS) entry which is preliminary data.</text>
</comment>
<proteinExistence type="predicted"/>
<gene>
    <name evidence="2" type="ORF">SDC9_119855</name>
</gene>
<name>A0A645C5H4_9ZZZZ</name>
<dbReference type="EMBL" id="VSSQ01025018">
    <property type="protein sequence ID" value="MPM72879.1"/>
    <property type="molecule type" value="Genomic_DNA"/>
</dbReference>
<dbReference type="InterPro" id="IPR008979">
    <property type="entry name" value="Galactose-bd-like_sf"/>
</dbReference>
<sequence length="333" mass="37495">MYVVFYSPLTMMSDLPENYERSDLTDYISEIPDSWDQTLVLAADPGNYVCVARRNDDKWFVGALADENCYLLKIPLTFLQNSGVYKATIVHDNSTTDWELNPESCGFSLLFLRRSDTLFIPLSKAGGFLMKIEPWFQISLDENYSGVQLFNVVAVNSMDVFEKQKTYGETHISHLAVGSKVTLSTPYSPLYQASGGNALCDGVIGSYNFSNGGWQGFEGSGMEAVIELPEETRISSISANFLYSPNDWIFLPSSVDYYYSEDGISYKLLKRTDIPGKRPADVKIMEIRNIEARFESVNARYIKVVAASSGICPEWHYAKGEKSWVFVDEIIIE</sequence>
<dbReference type="InterPro" id="IPR029483">
    <property type="entry name" value="GH97_C"/>
</dbReference>
<dbReference type="Pfam" id="PF14509">
    <property type="entry name" value="GH97_C"/>
    <property type="match status" value="1"/>
</dbReference>
<dbReference type="AlphaFoldDB" id="A0A645C5H4"/>